<dbReference type="PANTHER" id="PTHR47691">
    <property type="entry name" value="REGULATOR-RELATED"/>
    <property type="match status" value="1"/>
</dbReference>
<gene>
    <name evidence="1" type="ORF">QFZ49_002754</name>
</gene>
<evidence type="ECO:0000313" key="2">
    <source>
        <dbReference type="Proteomes" id="UP001223072"/>
    </source>
</evidence>
<dbReference type="SUPFAM" id="SSF48452">
    <property type="entry name" value="TPR-like"/>
    <property type="match status" value="1"/>
</dbReference>
<dbReference type="InterPro" id="IPR027417">
    <property type="entry name" value="P-loop_NTPase"/>
</dbReference>
<dbReference type="RefSeq" id="WP_307626689.1">
    <property type="nucleotide sequence ID" value="NZ_JAUSZS010000003.1"/>
</dbReference>
<comment type="caution">
    <text evidence="1">The sequence shown here is derived from an EMBL/GenBank/DDBJ whole genome shotgun (WGS) entry which is preliminary data.</text>
</comment>
<sequence length="630" mass="68787">MLDGKRVLILLDNVRSLPQTLPLLPGRGTSCVMVTGRDSFDYMAGDYAVVRIALKPLDPEQSGRMLAAVAGATYTEAPPEAAARLVELCDGLPLALRIAGAYLVARPHRSVAQLVDRLEDRRRRLDLLSPREGGVRVGIWLSYRELPADAARLFRLLGTLPVRDFAAWAGAAVLDCGIQRAEDLLEQLVEAQLLDVCPGTAGTAPRFSFHSLLRLFAWERAEKEEPREEREAALGRAFGAWLALADRAHEQLRGAGHVPVLREPGESTAAASAWAETGGFVSRPGEEPAADPIAWFESERYAVLDLVRHWAETERVQGRSWELVARVVPLFDTHNYLEDWRTATGLALRAARRTGDMEGVGIMLSSLGTLEIYRRDYRAARSVLMEAKAATENGDDAHGHAVVLRNLALCARFAGDLEEAGVLCRQAIDFFKRTRDPAGRSHAVGLLAQIELERGESELGITLIREAFTINRDIGSLRGETQNLYRLAEALLQVGEVLEAEQAADQVVALSRAQGDRLGEAHGLRARGEAQWRQRLTAEAETSLHQAHRAASAVGDRFLQARVELDLASTKAAQGTLDQARAYAESALATLRSLSNPPWERQAERLGALLAQSAPETPVGGAQLACAFDE</sequence>
<accession>A0ABU0RLF9</accession>
<protein>
    <submittedName>
        <fullName evidence="1">Tetratricopeptide (TPR) repeat protein</fullName>
    </submittedName>
</protein>
<keyword evidence="2" id="KW-1185">Reference proteome</keyword>
<evidence type="ECO:0000313" key="1">
    <source>
        <dbReference type="EMBL" id="MDQ0932824.1"/>
    </source>
</evidence>
<name>A0ABU0RLF9_9ACTN</name>
<dbReference type="PRINTS" id="PR00364">
    <property type="entry name" value="DISEASERSIST"/>
</dbReference>
<dbReference type="Proteomes" id="UP001223072">
    <property type="component" value="Unassembled WGS sequence"/>
</dbReference>
<reference evidence="1 2" key="1">
    <citation type="submission" date="2023-07" db="EMBL/GenBank/DDBJ databases">
        <title>Comparative genomics of wheat-associated soil bacteria to identify genetic determinants of phenazine resistance.</title>
        <authorList>
            <person name="Mouncey N."/>
        </authorList>
    </citation>
    <scope>NUCLEOTIDE SEQUENCE [LARGE SCALE GENOMIC DNA]</scope>
    <source>
        <strain evidence="1 2">W2I16</strain>
    </source>
</reference>
<dbReference type="PANTHER" id="PTHR47691:SF3">
    <property type="entry name" value="HTH-TYPE TRANSCRIPTIONAL REGULATOR RV0890C-RELATED"/>
    <property type="match status" value="1"/>
</dbReference>
<dbReference type="InterPro" id="IPR011990">
    <property type="entry name" value="TPR-like_helical_dom_sf"/>
</dbReference>
<dbReference type="Gene3D" id="1.25.40.10">
    <property type="entry name" value="Tetratricopeptide repeat domain"/>
    <property type="match status" value="1"/>
</dbReference>
<organism evidence="1 2">
    <name type="scientific">Streptomyces turgidiscabies</name>
    <dbReference type="NCBI Taxonomy" id="85558"/>
    <lineage>
        <taxon>Bacteria</taxon>
        <taxon>Bacillati</taxon>
        <taxon>Actinomycetota</taxon>
        <taxon>Actinomycetes</taxon>
        <taxon>Kitasatosporales</taxon>
        <taxon>Streptomycetaceae</taxon>
        <taxon>Streptomyces</taxon>
    </lineage>
</organism>
<dbReference type="SUPFAM" id="SSF52540">
    <property type="entry name" value="P-loop containing nucleoside triphosphate hydrolases"/>
    <property type="match status" value="1"/>
</dbReference>
<dbReference type="EMBL" id="JAUSZS010000003">
    <property type="protein sequence ID" value="MDQ0932824.1"/>
    <property type="molecule type" value="Genomic_DNA"/>
</dbReference>
<proteinExistence type="predicted"/>